<feature type="compositionally biased region" description="Polar residues" evidence="1">
    <location>
        <begin position="7"/>
        <end position="21"/>
    </location>
</feature>
<reference evidence="3" key="1">
    <citation type="submission" date="2017-04" db="EMBL/GenBank/DDBJ databases">
        <title>Plasmodium gonderi genome.</title>
        <authorList>
            <person name="Arisue N."/>
            <person name="Honma H."/>
            <person name="Kawai S."/>
            <person name="Tougan T."/>
            <person name="Tanabe K."/>
            <person name="Horii T."/>
        </authorList>
    </citation>
    <scope>NUCLEOTIDE SEQUENCE [LARGE SCALE GENOMIC DNA]</scope>
    <source>
        <strain evidence="3">ATCC 30045</strain>
    </source>
</reference>
<dbReference type="OrthoDB" id="392213at2759"/>
<dbReference type="AlphaFoldDB" id="A0A1Y1JJY6"/>
<sequence length="204" mass="23767">MKKEQHTYQCNEPNESLASNGGSNYAEGFMKNGIEERGFLNCNDNCHYENNEMKDPTRHKNKGILNDKKNEQFSKIKKSPNNAMPMIRKKNVNINHNEEIVPYVCTLVSYKNYTIFFITPNGKFAVWVHSHNVIFPFSVEQETEIIFGERNYPFLEMFCAKFMKDHAPLLKYKPIIFAISLHKMCFDDTKVLTDIFSTLSSMVK</sequence>
<keyword evidence="3" id="KW-1185">Reference proteome</keyword>
<feature type="region of interest" description="Disordered" evidence="1">
    <location>
        <begin position="1"/>
        <end position="21"/>
    </location>
</feature>
<dbReference type="GeneID" id="39749574"/>
<evidence type="ECO:0000256" key="1">
    <source>
        <dbReference type="SAM" id="MobiDB-lite"/>
    </source>
</evidence>
<name>A0A1Y1JJY6_PLAGO</name>
<evidence type="ECO:0000313" key="2">
    <source>
        <dbReference type="EMBL" id="GAW82836.1"/>
    </source>
</evidence>
<protein>
    <recommendedName>
        <fullName evidence="4">Proteasome assembly chaperone 3</fullName>
    </recommendedName>
</protein>
<accession>A0A1Y1JJY6</accession>
<evidence type="ECO:0000313" key="3">
    <source>
        <dbReference type="Proteomes" id="UP000195521"/>
    </source>
</evidence>
<organism evidence="2 3">
    <name type="scientific">Plasmodium gonderi</name>
    <dbReference type="NCBI Taxonomy" id="77519"/>
    <lineage>
        <taxon>Eukaryota</taxon>
        <taxon>Sar</taxon>
        <taxon>Alveolata</taxon>
        <taxon>Apicomplexa</taxon>
        <taxon>Aconoidasida</taxon>
        <taxon>Haemosporida</taxon>
        <taxon>Plasmodiidae</taxon>
        <taxon>Plasmodium</taxon>
        <taxon>Plasmodium (Plasmodium)</taxon>
    </lineage>
</organism>
<dbReference type="EMBL" id="BDQF01000014">
    <property type="protein sequence ID" value="GAW82836.1"/>
    <property type="molecule type" value="Genomic_DNA"/>
</dbReference>
<dbReference type="OMA" id="LEMFCTQ"/>
<gene>
    <name evidence="2" type="ORF">PGO_131080</name>
</gene>
<dbReference type="RefSeq" id="XP_028545425.1">
    <property type="nucleotide sequence ID" value="XM_028689624.1"/>
</dbReference>
<dbReference type="Proteomes" id="UP000195521">
    <property type="component" value="Unassembled WGS sequence"/>
</dbReference>
<evidence type="ECO:0008006" key="4">
    <source>
        <dbReference type="Google" id="ProtNLM"/>
    </source>
</evidence>
<comment type="caution">
    <text evidence="2">The sequence shown here is derived from an EMBL/GenBank/DDBJ whole genome shotgun (WGS) entry which is preliminary data.</text>
</comment>
<proteinExistence type="predicted"/>